<keyword evidence="2" id="KW-1185">Reference proteome</keyword>
<dbReference type="InterPro" id="IPR050275">
    <property type="entry name" value="PGM_Phosphatase"/>
</dbReference>
<dbReference type="EMBL" id="BAAAOQ010000021">
    <property type="protein sequence ID" value="GAA2201956.1"/>
    <property type="molecule type" value="Genomic_DNA"/>
</dbReference>
<dbReference type="InterPro" id="IPR029033">
    <property type="entry name" value="His_PPase_superfam"/>
</dbReference>
<dbReference type="Gene3D" id="3.40.50.1240">
    <property type="entry name" value="Phosphoglycerate mutase-like"/>
    <property type="match status" value="1"/>
</dbReference>
<proteinExistence type="predicted"/>
<dbReference type="Pfam" id="PF00300">
    <property type="entry name" value="His_Phos_1"/>
    <property type="match status" value="1"/>
</dbReference>
<dbReference type="SMART" id="SM00855">
    <property type="entry name" value="PGAM"/>
    <property type="match status" value="1"/>
</dbReference>
<evidence type="ECO:0000313" key="1">
    <source>
        <dbReference type="EMBL" id="GAA2201956.1"/>
    </source>
</evidence>
<dbReference type="SUPFAM" id="SSF53254">
    <property type="entry name" value="Phosphoglycerate mutase-like"/>
    <property type="match status" value="1"/>
</dbReference>
<evidence type="ECO:0000313" key="2">
    <source>
        <dbReference type="Proteomes" id="UP001501391"/>
    </source>
</evidence>
<dbReference type="Proteomes" id="UP001501391">
    <property type="component" value="Unassembled WGS sequence"/>
</dbReference>
<sequence length="200" mass="22275">MRICLVRHGQSLWQLAPSRDWDTRLSDLGHRQAAALATWWAEHELLDATTRLDVGVLSASPLKRAQETAGHLADALHLPVTTSPALTEATFHVASELPQWSGPAVPRTPGTLSERYRTFRKQAAEALLELADTAREKDATVLAVTHGGFIKTVMRVISDSDSFTCKLYNCGINMIEWKDGRWRIVHLNLLDHLPPPLRTS</sequence>
<reference evidence="1 2" key="1">
    <citation type="journal article" date="2019" name="Int. J. Syst. Evol. Microbiol.">
        <title>The Global Catalogue of Microorganisms (GCM) 10K type strain sequencing project: providing services to taxonomists for standard genome sequencing and annotation.</title>
        <authorList>
            <consortium name="The Broad Institute Genomics Platform"/>
            <consortium name="The Broad Institute Genome Sequencing Center for Infectious Disease"/>
            <person name="Wu L."/>
            <person name="Ma J."/>
        </authorList>
    </citation>
    <scope>NUCLEOTIDE SEQUENCE [LARGE SCALE GENOMIC DNA]</scope>
    <source>
        <strain evidence="1 2">JCM 14924</strain>
    </source>
</reference>
<protein>
    <submittedName>
        <fullName evidence="1">Phosphatase PhoE</fullName>
    </submittedName>
</protein>
<comment type="caution">
    <text evidence="1">The sequence shown here is derived from an EMBL/GenBank/DDBJ whole genome shotgun (WGS) entry which is preliminary data.</text>
</comment>
<dbReference type="InterPro" id="IPR013078">
    <property type="entry name" value="His_Pase_superF_clade-1"/>
</dbReference>
<dbReference type="RefSeq" id="WP_094374138.1">
    <property type="nucleotide sequence ID" value="NZ_BAAAOQ010000021.1"/>
</dbReference>
<gene>
    <name evidence="1" type="primary">phoE</name>
    <name evidence="1" type="ORF">GCM10009787_59020</name>
</gene>
<name>A0ABN3BZ03_9ACTN</name>
<organism evidence="1 2">
    <name type="scientific">Streptomyces bangladeshensis</name>
    <dbReference type="NCBI Taxonomy" id="295352"/>
    <lineage>
        <taxon>Bacteria</taxon>
        <taxon>Bacillati</taxon>
        <taxon>Actinomycetota</taxon>
        <taxon>Actinomycetes</taxon>
        <taxon>Kitasatosporales</taxon>
        <taxon>Streptomycetaceae</taxon>
        <taxon>Streptomyces</taxon>
    </lineage>
</organism>
<dbReference type="PANTHER" id="PTHR48100">
    <property type="entry name" value="BROAD-SPECIFICITY PHOSPHATASE YOR283W-RELATED"/>
    <property type="match status" value="1"/>
</dbReference>
<dbReference type="PANTHER" id="PTHR48100:SF1">
    <property type="entry name" value="HISTIDINE PHOSPHATASE FAMILY PROTEIN-RELATED"/>
    <property type="match status" value="1"/>
</dbReference>
<accession>A0ABN3BZ03</accession>
<dbReference type="CDD" id="cd07067">
    <property type="entry name" value="HP_PGM_like"/>
    <property type="match status" value="1"/>
</dbReference>